<dbReference type="InterPro" id="IPR016866">
    <property type="entry name" value="UCP028069"/>
</dbReference>
<dbReference type="PIRSF" id="PIRSF028069">
    <property type="entry name" value="UCP028069"/>
    <property type="match status" value="1"/>
</dbReference>
<protein>
    <recommendedName>
        <fullName evidence="4">DUF3450 domain-containing protein</fullName>
    </recommendedName>
</protein>
<gene>
    <name evidence="2" type="ORF">TBH_C0064</name>
</gene>
<proteinExistence type="predicted"/>
<accession>A0A7U6JGP4</accession>
<feature type="signal peptide" evidence="1">
    <location>
        <begin position="1"/>
        <end position="24"/>
    </location>
</feature>
<dbReference type="RefSeq" id="WP_041069843.1">
    <property type="nucleotide sequence ID" value="NZ_AP012273.1"/>
</dbReference>
<organism evidence="2 3">
    <name type="scientific">Thiolapillus brandeum</name>
    <dbReference type="NCBI Taxonomy" id="1076588"/>
    <lineage>
        <taxon>Bacteria</taxon>
        <taxon>Pseudomonadati</taxon>
        <taxon>Pseudomonadota</taxon>
        <taxon>Gammaproteobacteria</taxon>
        <taxon>Chromatiales</taxon>
        <taxon>Sedimenticolaceae</taxon>
        <taxon>Thiolapillus</taxon>
    </lineage>
</organism>
<sequence length="260" mass="29490">MVRNAKTLLLVSMLGIFLGAGAQAAGNKQKLKSAVGVQESAEKAAIASQKKIDSVADKTEQMLTEYKLTMRQYDALKGYNDQVARIVKSQNEELATIDQQLLEIDTTNQGVIPLMERMVDTLEKFVALDVPFLPDERSKRIAELKSLLDRADVTVSEKYRRIMEAYQVEMEYGRTIEAYTADITTNGNKRSVDFLRIGRMTLMYQTLDKKETAVWDNKKRTWQVLGEEYRKPTMLGLRIARKQAPPDLIKLPVQAPEKAQ</sequence>
<feature type="chain" id="PRO_5031188740" description="DUF3450 domain-containing protein" evidence="1">
    <location>
        <begin position="25"/>
        <end position="260"/>
    </location>
</feature>
<keyword evidence="1" id="KW-0732">Signal</keyword>
<name>A0A7U6JGP4_9GAMM</name>
<evidence type="ECO:0000313" key="3">
    <source>
        <dbReference type="Proteomes" id="UP000031631"/>
    </source>
</evidence>
<dbReference type="EMBL" id="AP012273">
    <property type="protein sequence ID" value="BAO43013.1"/>
    <property type="molecule type" value="Genomic_DNA"/>
</dbReference>
<evidence type="ECO:0000256" key="1">
    <source>
        <dbReference type="SAM" id="SignalP"/>
    </source>
</evidence>
<keyword evidence="3" id="KW-1185">Reference proteome</keyword>
<evidence type="ECO:0008006" key="4">
    <source>
        <dbReference type="Google" id="ProtNLM"/>
    </source>
</evidence>
<evidence type="ECO:0000313" key="2">
    <source>
        <dbReference type="EMBL" id="BAO43013.1"/>
    </source>
</evidence>
<dbReference type="KEGG" id="tbn:TBH_C0064"/>
<dbReference type="Pfam" id="PF11932">
    <property type="entry name" value="DUF3450"/>
    <property type="match status" value="1"/>
</dbReference>
<dbReference type="AlphaFoldDB" id="A0A7U6JGP4"/>
<dbReference type="Proteomes" id="UP000031631">
    <property type="component" value="Chromosome"/>
</dbReference>
<reference evidence="2 3" key="1">
    <citation type="journal article" date="2014" name="PLoS ONE">
        <title>Physiological and genomic features of a novel sulfur-oxidizing gammaproteobacterium belonging to a previously uncultivated symbiotic lineage isolated from a hydrothermal vent.</title>
        <authorList>
            <person name="Nunoura T."/>
            <person name="Takaki Y."/>
            <person name="Kazama H."/>
            <person name="Kakuta J."/>
            <person name="Shimamura S."/>
            <person name="Makita H."/>
            <person name="Hirai M."/>
            <person name="Miyazaki M."/>
            <person name="Takai K."/>
        </authorList>
    </citation>
    <scope>NUCLEOTIDE SEQUENCE [LARGE SCALE GENOMIC DNA]</scope>
    <source>
        <strain evidence="2 3">Hiromi1</strain>
    </source>
</reference>